<comment type="caution">
    <text evidence="2">The sequence shown here is derived from an EMBL/GenBank/DDBJ whole genome shotgun (WGS) entry which is preliminary data.</text>
</comment>
<feature type="region of interest" description="Disordered" evidence="1">
    <location>
        <begin position="39"/>
        <end position="79"/>
    </location>
</feature>
<evidence type="ECO:0000313" key="2">
    <source>
        <dbReference type="EMBL" id="OJT15085.1"/>
    </source>
</evidence>
<accession>A0A1M2W5F1</accession>
<feature type="region of interest" description="Disordered" evidence="1">
    <location>
        <begin position="1"/>
        <end position="26"/>
    </location>
</feature>
<feature type="compositionally biased region" description="Low complexity" evidence="1">
    <location>
        <begin position="39"/>
        <end position="75"/>
    </location>
</feature>
<dbReference type="EMBL" id="MNAD01000199">
    <property type="protein sequence ID" value="OJT15085.1"/>
    <property type="molecule type" value="Genomic_DNA"/>
</dbReference>
<keyword evidence="3" id="KW-1185">Reference proteome</keyword>
<evidence type="ECO:0000313" key="3">
    <source>
        <dbReference type="Proteomes" id="UP000184267"/>
    </source>
</evidence>
<gene>
    <name evidence="2" type="ORF">TRAPUB_8342</name>
</gene>
<reference evidence="2 3" key="1">
    <citation type="submission" date="2016-10" db="EMBL/GenBank/DDBJ databases">
        <title>Genome sequence of the basidiomycete white-rot fungus Trametes pubescens.</title>
        <authorList>
            <person name="Makela M.R."/>
            <person name="Granchi Z."/>
            <person name="Peng M."/>
            <person name="De Vries R.P."/>
            <person name="Grigoriev I."/>
            <person name="Riley R."/>
            <person name="Hilden K."/>
        </authorList>
    </citation>
    <scope>NUCLEOTIDE SEQUENCE [LARGE SCALE GENOMIC DNA]</scope>
    <source>
        <strain evidence="2 3">FBCC735</strain>
    </source>
</reference>
<proteinExistence type="predicted"/>
<organism evidence="2 3">
    <name type="scientific">Trametes pubescens</name>
    <name type="common">White-rot fungus</name>
    <dbReference type="NCBI Taxonomy" id="154538"/>
    <lineage>
        <taxon>Eukaryota</taxon>
        <taxon>Fungi</taxon>
        <taxon>Dikarya</taxon>
        <taxon>Basidiomycota</taxon>
        <taxon>Agaricomycotina</taxon>
        <taxon>Agaricomycetes</taxon>
        <taxon>Polyporales</taxon>
        <taxon>Polyporaceae</taxon>
        <taxon>Trametes</taxon>
    </lineage>
</organism>
<dbReference type="AlphaFoldDB" id="A0A1M2W5F1"/>
<dbReference type="Proteomes" id="UP000184267">
    <property type="component" value="Unassembled WGS sequence"/>
</dbReference>
<protein>
    <submittedName>
        <fullName evidence="2">Uncharacterized protein</fullName>
    </submittedName>
</protein>
<feature type="compositionally biased region" description="Polar residues" evidence="1">
    <location>
        <begin position="1"/>
        <end position="18"/>
    </location>
</feature>
<evidence type="ECO:0000256" key="1">
    <source>
        <dbReference type="SAM" id="MobiDB-lite"/>
    </source>
</evidence>
<name>A0A1M2W5F1_TRAPU</name>
<sequence length="131" mass="14442">MNRSQYSLIEQTTEQGRGSQEPRRWRSFRHILRRTVSSWTVSRTTAESRTSPNPSSSASRPPSLSSTTPAASTDTLVEKAEAPYATTSYPFAHMDPVLYGAIHVVACQRDGFSSGVATPLRRHTDGTSLQE</sequence>